<organism evidence="2 3">
    <name type="scientific">Ilyomonas limi</name>
    <dbReference type="NCBI Taxonomy" id="2575867"/>
    <lineage>
        <taxon>Bacteria</taxon>
        <taxon>Pseudomonadati</taxon>
        <taxon>Bacteroidota</taxon>
        <taxon>Chitinophagia</taxon>
        <taxon>Chitinophagales</taxon>
        <taxon>Chitinophagaceae</taxon>
        <taxon>Ilyomonas</taxon>
    </lineage>
</organism>
<proteinExistence type="predicted"/>
<comment type="caution">
    <text evidence="2">The sequence shown here is derived from an EMBL/GenBank/DDBJ whole genome shotgun (WGS) entry which is preliminary data.</text>
</comment>
<feature type="domain" description="HPt" evidence="1">
    <location>
        <begin position="35"/>
        <end position="106"/>
    </location>
</feature>
<dbReference type="Proteomes" id="UP000305848">
    <property type="component" value="Unassembled WGS sequence"/>
</dbReference>
<protein>
    <recommendedName>
        <fullName evidence="1">HPt domain-containing protein</fullName>
    </recommendedName>
</protein>
<dbReference type="EMBL" id="SZQL01000008">
    <property type="protein sequence ID" value="TKK68297.1"/>
    <property type="molecule type" value="Genomic_DNA"/>
</dbReference>
<keyword evidence="3" id="KW-1185">Reference proteome</keyword>
<evidence type="ECO:0000313" key="2">
    <source>
        <dbReference type="EMBL" id="TKK68297.1"/>
    </source>
</evidence>
<dbReference type="RefSeq" id="WP_137261977.1">
    <property type="nucleotide sequence ID" value="NZ_SZQL01000008.1"/>
</dbReference>
<dbReference type="OrthoDB" id="9796457at2"/>
<dbReference type="Gene3D" id="1.20.120.160">
    <property type="entry name" value="HPT domain"/>
    <property type="match status" value="1"/>
</dbReference>
<accession>A0A4U3L430</accession>
<reference evidence="2 3" key="1">
    <citation type="submission" date="2019-05" db="EMBL/GenBank/DDBJ databases">
        <title>Panacibacter sp. strain 17mud1-8 Genome sequencing and assembly.</title>
        <authorList>
            <person name="Chhetri G."/>
        </authorList>
    </citation>
    <scope>NUCLEOTIDE SEQUENCE [LARGE SCALE GENOMIC DNA]</scope>
    <source>
        <strain evidence="2 3">17mud1-8</strain>
    </source>
</reference>
<dbReference type="GO" id="GO:0000160">
    <property type="term" value="P:phosphorelay signal transduction system"/>
    <property type="evidence" value="ECO:0007669"/>
    <property type="project" value="InterPro"/>
</dbReference>
<dbReference type="InterPro" id="IPR036641">
    <property type="entry name" value="HPT_dom_sf"/>
</dbReference>
<dbReference type="SUPFAM" id="SSF47226">
    <property type="entry name" value="Histidine-containing phosphotransfer domain, HPT domain"/>
    <property type="match status" value="1"/>
</dbReference>
<dbReference type="Pfam" id="PF01627">
    <property type="entry name" value="Hpt"/>
    <property type="match status" value="1"/>
</dbReference>
<sequence>MQNSNIMYNIEQLYDLSGLKEIHQNDEAFIRIIKEAFINHTPADATKMLNACSAGDWAQVGFLAHKLKSSIDILKIASIKDDIRTIELNARQQKQLTSLPELVQKVNIVIAMTAKQMNE</sequence>
<dbReference type="InterPro" id="IPR008207">
    <property type="entry name" value="Sig_transdc_His_kin_Hpt_dom"/>
</dbReference>
<dbReference type="AlphaFoldDB" id="A0A4U3L430"/>
<evidence type="ECO:0000259" key="1">
    <source>
        <dbReference type="Pfam" id="PF01627"/>
    </source>
</evidence>
<name>A0A4U3L430_9BACT</name>
<gene>
    <name evidence="2" type="ORF">FC093_11730</name>
</gene>
<dbReference type="GO" id="GO:0004672">
    <property type="term" value="F:protein kinase activity"/>
    <property type="evidence" value="ECO:0007669"/>
    <property type="project" value="UniProtKB-ARBA"/>
</dbReference>
<evidence type="ECO:0000313" key="3">
    <source>
        <dbReference type="Proteomes" id="UP000305848"/>
    </source>
</evidence>